<dbReference type="STRING" id="80854.MVIS_0792"/>
<dbReference type="CDD" id="cd00158">
    <property type="entry name" value="RHOD"/>
    <property type="match status" value="1"/>
</dbReference>
<dbReference type="Pfam" id="PF00581">
    <property type="entry name" value="Rhodanese"/>
    <property type="match status" value="1"/>
</dbReference>
<dbReference type="Proteomes" id="UP000182660">
    <property type="component" value="Unassembled WGS sequence"/>
</dbReference>
<evidence type="ECO:0000259" key="1">
    <source>
        <dbReference type="PROSITE" id="PS50206"/>
    </source>
</evidence>
<keyword evidence="4" id="KW-1185">Reference proteome</keyword>
<organism evidence="3 5">
    <name type="scientific">Moritella viscosa</name>
    <dbReference type="NCBI Taxonomy" id="80854"/>
    <lineage>
        <taxon>Bacteria</taxon>
        <taxon>Pseudomonadati</taxon>
        <taxon>Pseudomonadota</taxon>
        <taxon>Gammaproteobacteria</taxon>
        <taxon>Alteromonadales</taxon>
        <taxon>Moritellaceae</taxon>
        <taxon>Moritella</taxon>
    </lineage>
</organism>
<feature type="domain" description="Rhodanese" evidence="1">
    <location>
        <begin position="32"/>
        <end position="122"/>
    </location>
</feature>
<sequence>MAHSQRFLDLCNEARKVVKECSCDDVKQWQDEGKQFVLVDVREESEWAASRISGAEYMGRGIIERDLEAKYPALDTCIVLYCGGGYRSALSAEFIQRMGYRDVISMDGGIREWKMKNYPISK</sequence>
<dbReference type="Gene3D" id="3.40.250.10">
    <property type="entry name" value="Rhodanese-like domain"/>
    <property type="match status" value="1"/>
</dbReference>
<dbReference type="GO" id="GO:0004792">
    <property type="term" value="F:thiosulfate-cyanide sulfurtransferase activity"/>
    <property type="evidence" value="ECO:0007669"/>
    <property type="project" value="TreeGrafter"/>
</dbReference>
<dbReference type="EMBL" id="FPLJ01000017">
    <property type="protein sequence ID" value="SGY83835.1"/>
    <property type="molecule type" value="Genomic_DNA"/>
</dbReference>
<dbReference type="PATRIC" id="fig|80854.5.peg.827"/>
<accession>A0A090IA27</accession>
<reference evidence="2 4" key="2">
    <citation type="submission" date="2016-11" db="EMBL/GenBank/DDBJ databases">
        <authorList>
            <person name="Klemetsen T."/>
        </authorList>
    </citation>
    <scope>NUCLEOTIDE SEQUENCE [LARGE SCALE GENOMIC DNA]</scope>
    <source>
        <strain evidence="2">MT 2528</strain>
    </source>
</reference>
<dbReference type="GeneID" id="61294243"/>
<dbReference type="HOGENOM" id="CLU_089574_6_2_6"/>
<dbReference type="SMART" id="SM00450">
    <property type="entry name" value="RHOD"/>
    <property type="match status" value="1"/>
</dbReference>
<dbReference type="PANTHER" id="PTHR44086">
    <property type="entry name" value="THIOSULFATE SULFURTRANSFERASE RDL2, MITOCHONDRIAL-RELATED"/>
    <property type="match status" value="1"/>
</dbReference>
<evidence type="ECO:0000313" key="4">
    <source>
        <dbReference type="Proteomes" id="UP000182660"/>
    </source>
</evidence>
<dbReference type="SUPFAM" id="SSF52821">
    <property type="entry name" value="Rhodanese/Cell cycle control phosphatase"/>
    <property type="match status" value="1"/>
</dbReference>
<reference evidence="3 5" key="1">
    <citation type="submission" date="2016-11" db="EMBL/GenBank/DDBJ databases">
        <authorList>
            <person name="Jaros S."/>
            <person name="Januszkiewicz K."/>
            <person name="Wedrychowicz H."/>
        </authorList>
    </citation>
    <scope>NUCLEOTIDE SEQUENCE [LARGE SCALE GENOMIC DNA]</scope>
    <source>
        <strain evidence="3">NVI 5450</strain>
    </source>
</reference>
<dbReference type="PROSITE" id="PS50206">
    <property type="entry name" value="RHODANESE_3"/>
    <property type="match status" value="1"/>
</dbReference>
<evidence type="ECO:0000313" key="3">
    <source>
        <dbReference type="EMBL" id="SGY85286.1"/>
    </source>
</evidence>
<protein>
    <recommendedName>
        <fullName evidence="1">Rhodanese domain-containing protein</fullName>
    </recommendedName>
</protein>
<name>A0A090IA27_9GAMM</name>
<dbReference type="PANTHER" id="PTHR44086:SF13">
    <property type="entry name" value="THIOSULFATE SULFURTRANSFERASE PSPE"/>
    <property type="match status" value="1"/>
</dbReference>
<dbReference type="InterPro" id="IPR036873">
    <property type="entry name" value="Rhodanese-like_dom_sf"/>
</dbReference>
<evidence type="ECO:0000313" key="5">
    <source>
        <dbReference type="Proteomes" id="UP000183794"/>
    </source>
</evidence>
<dbReference type="AlphaFoldDB" id="A0A090IA27"/>
<dbReference type="InterPro" id="IPR001763">
    <property type="entry name" value="Rhodanese-like_dom"/>
</dbReference>
<dbReference type="RefSeq" id="WP_045109219.1">
    <property type="nucleotide sequence ID" value="NZ_CAWQZC010000056.1"/>
</dbReference>
<proteinExistence type="predicted"/>
<dbReference type="EMBL" id="FPLD01000014">
    <property type="protein sequence ID" value="SGY85286.1"/>
    <property type="molecule type" value="Genomic_DNA"/>
</dbReference>
<dbReference type="OrthoDB" id="9791096at2"/>
<dbReference type="KEGG" id="mvs:MVIS_0792"/>
<gene>
    <name evidence="2" type="ORF">MT2528_0509</name>
    <name evidence="3" type="ORF">NVI5450_0500</name>
</gene>
<evidence type="ECO:0000313" key="2">
    <source>
        <dbReference type="EMBL" id="SGY83835.1"/>
    </source>
</evidence>
<dbReference type="Proteomes" id="UP000183794">
    <property type="component" value="Unassembled WGS sequence"/>
</dbReference>